<dbReference type="EMBL" id="CAJNJQ010006275">
    <property type="protein sequence ID" value="CAE7225447.1"/>
    <property type="molecule type" value="Genomic_DNA"/>
</dbReference>
<organism evidence="7 8">
    <name type="scientific">Rhizoctonia solani</name>
    <dbReference type="NCBI Taxonomy" id="456999"/>
    <lineage>
        <taxon>Eukaryota</taxon>
        <taxon>Fungi</taxon>
        <taxon>Dikarya</taxon>
        <taxon>Basidiomycota</taxon>
        <taxon>Agaricomycotina</taxon>
        <taxon>Agaricomycetes</taxon>
        <taxon>Cantharellales</taxon>
        <taxon>Ceratobasidiaceae</taxon>
        <taxon>Rhizoctonia</taxon>
    </lineage>
</organism>
<keyword evidence="2" id="KW-0812">Transmembrane</keyword>
<dbReference type="PANTHER" id="PTHR31962">
    <property type="entry name" value="SPHINGOLIPID LONG CHAIN BASE-RESPONSIVE PROTEIN PIL1"/>
    <property type="match status" value="1"/>
</dbReference>
<dbReference type="GO" id="GO:0008289">
    <property type="term" value="F:lipid binding"/>
    <property type="evidence" value="ECO:0007669"/>
    <property type="project" value="TreeGrafter"/>
</dbReference>
<feature type="compositionally biased region" description="Low complexity" evidence="5">
    <location>
        <begin position="512"/>
        <end position="530"/>
    </location>
</feature>
<dbReference type="PANTHER" id="PTHR31962:SF1">
    <property type="entry name" value="SPHINGOLIPID LONG CHAIN BASE-RESPONSIVE PROTEIN PIL1"/>
    <property type="match status" value="1"/>
</dbReference>
<dbReference type="Proteomes" id="UP000663827">
    <property type="component" value="Unassembled WGS sequence"/>
</dbReference>
<evidence type="ECO:0000256" key="3">
    <source>
        <dbReference type="ARBA" id="ARBA00022989"/>
    </source>
</evidence>
<dbReference type="GO" id="GO:0070941">
    <property type="term" value="P:eisosome assembly"/>
    <property type="evidence" value="ECO:0007669"/>
    <property type="project" value="TreeGrafter"/>
</dbReference>
<feature type="compositionally biased region" description="Polar residues" evidence="5">
    <location>
        <begin position="549"/>
        <end position="572"/>
    </location>
</feature>
<name>A0A8H3EAG8_9AGAM</name>
<dbReference type="GO" id="GO:0004252">
    <property type="term" value="F:serine-type endopeptidase activity"/>
    <property type="evidence" value="ECO:0007669"/>
    <property type="project" value="InterPro"/>
</dbReference>
<feature type="compositionally biased region" description="Basic and acidic residues" evidence="5">
    <location>
        <begin position="716"/>
        <end position="733"/>
    </location>
</feature>
<evidence type="ECO:0000256" key="2">
    <source>
        <dbReference type="ARBA" id="ARBA00022692"/>
    </source>
</evidence>
<dbReference type="Gene3D" id="1.20.1270.60">
    <property type="entry name" value="Arfaptin homology (AH) domain/BAR domain"/>
    <property type="match status" value="1"/>
</dbReference>
<dbReference type="GO" id="GO:0005886">
    <property type="term" value="C:plasma membrane"/>
    <property type="evidence" value="ECO:0007669"/>
    <property type="project" value="TreeGrafter"/>
</dbReference>
<evidence type="ECO:0000259" key="6">
    <source>
        <dbReference type="Pfam" id="PF01694"/>
    </source>
</evidence>
<reference evidence="7" key="1">
    <citation type="submission" date="2021-01" db="EMBL/GenBank/DDBJ databases">
        <authorList>
            <person name="Kaushik A."/>
        </authorList>
    </citation>
    <scope>NUCLEOTIDE SEQUENCE</scope>
    <source>
        <strain evidence="7">AG5</strain>
    </source>
</reference>
<feature type="region of interest" description="Disordered" evidence="5">
    <location>
        <begin position="639"/>
        <end position="757"/>
    </location>
</feature>
<sequence>MSYLQPMPYLKGDKVFAKYLSAEPQTFQQVRWVAGTVVDMKETNGHWMYSVKLKDGSIMPNVSERYKCIMHKTPDNYHALYLQQKFRDPEPLRFMFKHFTTSWANVLEGRIWTLLTACFSHEMTGHLLVNGMSFWFMAPPVMRMLGNSAFLALYLGGGIASSAFSLVWNAVVQHRGGNAHGASGAIYRADYSERLVQLTSTRIMFHKIQAALASATHRNDNHEQTHNQADPTQPTQQSGGRHHAIDNITHTLKQLHTQYSPQVRPDARQLQLLITSQKGLALDFEAVSRESKGHSKELYLWGQDQIDDVKDVSDRIAYLNFAHGSLAADLAKSLDSSRASYKSLRDAETTLHPRRVARAGMKAEIDKIRQAGTTGKAPANGAERIAELEAQLGKAEQDDAPQEREVILLKRRALIECERNKWAAFREYAAKLEVLADAAEALLEELPGQEPTGSYAGAQNTARIRSQLQNALDSYQPAQGRPNKFKAPHADLGVGVGADTRSFGETHKDELSSLPPTAAPTPQTGAGALAEQRFGPQGSGQHFDPASAAVTQSGSEGVTRTDTTAATGHAPSQPTPINPTALNNAPASIPTHSPSVSSPLRDTSVTQDTVPLTGPTTTPPPVPVPVAQNSVTVAETGVPLSAGAEGPGPKSGSLSRDNVPTTAPQTGTVPLAAGDELPGFAGATKHESAEEEKARLAREERERLLHSGGTSSAHPTAEEEKARLEREERDRILRGQAQGQDEKGEDGKTIPPPYADF</sequence>
<dbReference type="GO" id="GO:0036286">
    <property type="term" value="C:eisosome filament"/>
    <property type="evidence" value="ECO:0007669"/>
    <property type="project" value="TreeGrafter"/>
</dbReference>
<dbReference type="SUPFAM" id="SSF144091">
    <property type="entry name" value="Rhomboid-like"/>
    <property type="match status" value="1"/>
</dbReference>
<feature type="compositionally biased region" description="Basic and acidic residues" evidence="5">
    <location>
        <begin position="502"/>
        <end position="511"/>
    </location>
</feature>
<keyword evidence="4" id="KW-0472">Membrane</keyword>
<evidence type="ECO:0000313" key="8">
    <source>
        <dbReference type="Proteomes" id="UP000663827"/>
    </source>
</evidence>
<feature type="compositionally biased region" description="Polar residues" evidence="5">
    <location>
        <begin position="652"/>
        <end position="668"/>
    </location>
</feature>
<keyword evidence="3" id="KW-1133">Transmembrane helix</keyword>
<dbReference type="InterPro" id="IPR028245">
    <property type="entry name" value="PIL1/LSP1"/>
</dbReference>
<proteinExistence type="predicted"/>
<evidence type="ECO:0000256" key="1">
    <source>
        <dbReference type="ARBA" id="ARBA00004141"/>
    </source>
</evidence>
<feature type="region of interest" description="Disordered" evidence="5">
    <location>
        <begin position="479"/>
        <end position="626"/>
    </location>
</feature>
<evidence type="ECO:0000256" key="5">
    <source>
        <dbReference type="SAM" id="MobiDB-lite"/>
    </source>
</evidence>
<evidence type="ECO:0000313" key="7">
    <source>
        <dbReference type="EMBL" id="CAE7225447.1"/>
    </source>
</evidence>
<feature type="compositionally biased region" description="Basic and acidic residues" evidence="5">
    <location>
        <begin position="684"/>
        <end position="705"/>
    </location>
</feature>
<dbReference type="InterPro" id="IPR035952">
    <property type="entry name" value="Rhomboid-like_sf"/>
</dbReference>
<dbReference type="AlphaFoldDB" id="A0A8H3EAG8"/>
<dbReference type="Pfam" id="PF01694">
    <property type="entry name" value="Rhomboid"/>
    <property type="match status" value="1"/>
</dbReference>
<protein>
    <recommendedName>
        <fullName evidence="6">Peptidase S54 rhomboid domain-containing protein</fullName>
    </recommendedName>
</protein>
<comment type="subcellular location">
    <subcellularLocation>
        <location evidence="1">Membrane</location>
        <topology evidence="1">Multi-pass membrane protein</topology>
    </subcellularLocation>
</comment>
<dbReference type="InterPro" id="IPR022764">
    <property type="entry name" value="Peptidase_S54_rhomboid_dom"/>
</dbReference>
<dbReference type="Pfam" id="PF13805">
    <property type="entry name" value="Pil1"/>
    <property type="match status" value="1"/>
</dbReference>
<comment type="caution">
    <text evidence="7">The sequence shown here is derived from an EMBL/GenBank/DDBJ whole genome shotgun (WGS) entry which is preliminary data.</text>
</comment>
<feature type="region of interest" description="Disordered" evidence="5">
    <location>
        <begin position="215"/>
        <end position="242"/>
    </location>
</feature>
<dbReference type="GO" id="GO:0006897">
    <property type="term" value="P:endocytosis"/>
    <property type="evidence" value="ECO:0007669"/>
    <property type="project" value="TreeGrafter"/>
</dbReference>
<dbReference type="InterPro" id="IPR027267">
    <property type="entry name" value="AH/BAR_dom_sf"/>
</dbReference>
<evidence type="ECO:0000256" key="4">
    <source>
        <dbReference type="ARBA" id="ARBA00023136"/>
    </source>
</evidence>
<gene>
    <name evidence="7" type="ORF">RDB_LOCUS174259</name>
</gene>
<dbReference type="Gene3D" id="1.20.1540.10">
    <property type="entry name" value="Rhomboid-like"/>
    <property type="match status" value="1"/>
</dbReference>
<feature type="domain" description="Peptidase S54 rhomboid" evidence="6">
    <location>
        <begin position="109"/>
        <end position="187"/>
    </location>
</feature>
<accession>A0A8H3EAG8</accession>
<feature type="compositionally biased region" description="Polar residues" evidence="5">
    <location>
        <begin position="578"/>
        <end position="608"/>
    </location>
</feature>
<feature type="compositionally biased region" description="Polar residues" evidence="5">
    <location>
        <begin position="226"/>
        <end position="239"/>
    </location>
</feature>